<name>A0A9P5L3P8_PENCR</name>
<protein>
    <submittedName>
        <fullName evidence="1">Uncharacterized protein</fullName>
    </submittedName>
</protein>
<gene>
    <name evidence="1" type="ORF">PCG10_006695</name>
</gene>
<organism evidence="1 2">
    <name type="scientific">Penicillium crustosum</name>
    <name type="common">Blue mold fungus</name>
    <dbReference type="NCBI Taxonomy" id="36656"/>
    <lineage>
        <taxon>Eukaryota</taxon>
        <taxon>Fungi</taxon>
        <taxon>Dikarya</taxon>
        <taxon>Ascomycota</taxon>
        <taxon>Pezizomycotina</taxon>
        <taxon>Eurotiomycetes</taxon>
        <taxon>Eurotiomycetidae</taxon>
        <taxon>Eurotiales</taxon>
        <taxon>Aspergillaceae</taxon>
        <taxon>Penicillium</taxon>
    </lineage>
</organism>
<dbReference type="EMBL" id="JAAOZQ010000045">
    <property type="protein sequence ID" value="KAF7523291.1"/>
    <property type="molecule type" value="Genomic_DNA"/>
</dbReference>
<dbReference type="AlphaFoldDB" id="A0A9P5L3P8"/>
<evidence type="ECO:0000313" key="1">
    <source>
        <dbReference type="EMBL" id="KAF7523291.1"/>
    </source>
</evidence>
<proteinExistence type="predicted"/>
<keyword evidence="2" id="KW-1185">Reference proteome</keyword>
<dbReference type="Proteomes" id="UP000701341">
    <property type="component" value="Unassembled WGS sequence"/>
</dbReference>
<reference evidence="1" key="1">
    <citation type="submission" date="2020-02" db="EMBL/GenBank/DDBJ databases">
        <authorList>
            <person name="Lichtner F.J."/>
        </authorList>
    </citation>
    <scope>NUCLEOTIDE SEQUENCE</scope>
    <source>
        <strain evidence="1">G10</strain>
    </source>
</reference>
<sequence>MEGSQGIEDRRHMQTPMVAEARNSRYQTCSKVPSKRQALAHIQSPTTDAAAPNKTKVKWTLRRMVQSRHHQCMRKDRIFLKANSIKKGLKTLENPQAQGILHAANDVADDRPDHDSMVAGLLSRLESKPEITRFALRSALDGVRLGGHLRHPHKLTTDAIARCQARTAVQGG</sequence>
<evidence type="ECO:0000313" key="2">
    <source>
        <dbReference type="Proteomes" id="UP000701341"/>
    </source>
</evidence>
<comment type="caution">
    <text evidence="1">The sequence shown here is derived from an EMBL/GenBank/DDBJ whole genome shotgun (WGS) entry which is preliminary data.</text>
</comment>
<dbReference type="OrthoDB" id="4366461at2759"/>
<accession>A0A9P5L3P8</accession>